<feature type="region of interest" description="Disordered" evidence="1">
    <location>
        <begin position="1"/>
        <end position="27"/>
    </location>
</feature>
<organism evidence="3 4">
    <name type="scientific">Rhodocytophaga aerolata</name>
    <dbReference type="NCBI Taxonomy" id="455078"/>
    <lineage>
        <taxon>Bacteria</taxon>
        <taxon>Pseudomonadati</taxon>
        <taxon>Bacteroidota</taxon>
        <taxon>Cytophagia</taxon>
        <taxon>Cytophagales</taxon>
        <taxon>Rhodocytophagaceae</taxon>
        <taxon>Rhodocytophaga</taxon>
    </lineage>
</organism>
<evidence type="ECO:0000256" key="1">
    <source>
        <dbReference type="SAM" id="MobiDB-lite"/>
    </source>
</evidence>
<dbReference type="EMBL" id="JAUKPO010000012">
    <property type="protein sequence ID" value="MDO1448513.1"/>
    <property type="molecule type" value="Genomic_DNA"/>
</dbReference>
<protein>
    <submittedName>
        <fullName evidence="3">Tetratricopeptide repeat protein</fullName>
    </submittedName>
</protein>
<dbReference type="Gene3D" id="1.25.40.10">
    <property type="entry name" value="Tetratricopeptide repeat domain"/>
    <property type="match status" value="1"/>
</dbReference>
<accession>A0ABT8RBG1</accession>
<dbReference type="SUPFAM" id="SSF48452">
    <property type="entry name" value="TPR-like"/>
    <property type="match status" value="1"/>
</dbReference>
<keyword evidence="2" id="KW-0472">Membrane</keyword>
<keyword evidence="4" id="KW-1185">Reference proteome</keyword>
<keyword evidence="2" id="KW-0812">Transmembrane</keyword>
<gene>
    <name evidence="3" type="ORF">Q0590_19710</name>
</gene>
<dbReference type="RefSeq" id="WP_302039314.1">
    <property type="nucleotide sequence ID" value="NZ_JAUKPO010000012.1"/>
</dbReference>
<dbReference type="InterPro" id="IPR011990">
    <property type="entry name" value="TPR-like_helical_dom_sf"/>
</dbReference>
<dbReference type="Pfam" id="PF13174">
    <property type="entry name" value="TPR_6"/>
    <property type="match status" value="2"/>
</dbReference>
<evidence type="ECO:0000256" key="2">
    <source>
        <dbReference type="SAM" id="Phobius"/>
    </source>
</evidence>
<reference evidence="3" key="1">
    <citation type="submission" date="2023-07" db="EMBL/GenBank/DDBJ databases">
        <title>The genome sequence of Rhodocytophaga aerolata KACC 12507.</title>
        <authorList>
            <person name="Zhang X."/>
        </authorList>
    </citation>
    <scope>NUCLEOTIDE SEQUENCE</scope>
    <source>
        <strain evidence="3">KACC 12507</strain>
    </source>
</reference>
<keyword evidence="2" id="KW-1133">Transmembrane helix</keyword>
<evidence type="ECO:0000313" key="4">
    <source>
        <dbReference type="Proteomes" id="UP001168528"/>
    </source>
</evidence>
<proteinExistence type="predicted"/>
<name>A0ABT8RBG1_9BACT</name>
<feature type="transmembrane region" description="Helical" evidence="2">
    <location>
        <begin position="40"/>
        <end position="60"/>
    </location>
</feature>
<sequence>MATNNLIDGENVPDRGSESSSIPSAEGVQDYDLSSTVKPATTLSATVILFILAGIALLVFTRFEHSQSLLYYYDEKEDFSQVLPISLTEQLAAASTTFTSKSDPAHYLQPLYKQLIHKPTNDTLHYYLGVCYYQMDDPVNAIRNFRTVMRQPQSVWEQKAQFRLGLSLLKAEKSAEAKVLFEKISRQPHHPYREKAASILQEKEFFKR</sequence>
<dbReference type="InterPro" id="IPR019734">
    <property type="entry name" value="TPR_rpt"/>
</dbReference>
<comment type="caution">
    <text evidence="3">The sequence shown here is derived from an EMBL/GenBank/DDBJ whole genome shotgun (WGS) entry which is preliminary data.</text>
</comment>
<dbReference type="Proteomes" id="UP001168528">
    <property type="component" value="Unassembled WGS sequence"/>
</dbReference>
<evidence type="ECO:0000313" key="3">
    <source>
        <dbReference type="EMBL" id="MDO1448513.1"/>
    </source>
</evidence>